<organism evidence="2 3">
    <name type="scientific">Nocardiopsis sediminis</name>
    <dbReference type="NCBI Taxonomy" id="1778267"/>
    <lineage>
        <taxon>Bacteria</taxon>
        <taxon>Bacillati</taxon>
        <taxon>Actinomycetota</taxon>
        <taxon>Actinomycetes</taxon>
        <taxon>Streptosporangiales</taxon>
        <taxon>Nocardiopsidaceae</taxon>
        <taxon>Nocardiopsis</taxon>
    </lineage>
</organism>
<accession>A0ABV8FWB4</accession>
<reference evidence="3" key="1">
    <citation type="journal article" date="2019" name="Int. J. Syst. Evol. Microbiol.">
        <title>The Global Catalogue of Microorganisms (GCM) 10K type strain sequencing project: providing services to taxonomists for standard genome sequencing and annotation.</title>
        <authorList>
            <consortium name="The Broad Institute Genomics Platform"/>
            <consortium name="The Broad Institute Genome Sequencing Center for Infectious Disease"/>
            <person name="Wu L."/>
            <person name="Ma J."/>
        </authorList>
    </citation>
    <scope>NUCLEOTIDE SEQUENCE [LARGE SCALE GENOMIC DNA]</scope>
    <source>
        <strain evidence="3">TBRC 1826</strain>
    </source>
</reference>
<evidence type="ECO:0000256" key="1">
    <source>
        <dbReference type="SAM" id="MobiDB-lite"/>
    </source>
</evidence>
<dbReference type="GO" id="GO:0004519">
    <property type="term" value="F:endonuclease activity"/>
    <property type="evidence" value="ECO:0007669"/>
    <property type="project" value="UniProtKB-KW"/>
</dbReference>
<evidence type="ECO:0000313" key="3">
    <source>
        <dbReference type="Proteomes" id="UP001595847"/>
    </source>
</evidence>
<keyword evidence="2" id="KW-0378">Hydrolase</keyword>
<dbReference type="RefSeq" id="WP_378537133.1">
    <property type="nucleotide sequence ID" value="NZ_JBHSBH010000015.1"/>
</dbReference>
<sequence>MGHTTPHHLGGPTSAGNLAALCRRHHRLKQHPAWSLTQPSPGTLVWRTPHNRTHTTTRDPYPSQ</sequence>
<feature type="region of interest" description="Disordered" evidence="1">
    <location>
        <begin position="31"/>
        <end position="64"/>
    </location>
</feature>
<name>A0ABV8FWB4_9ACTN</name>
<evidence type="ECO:0000313" key="2">
    <source>
        <dbReference type="EMBL" id="MFC3998956.1"/>
    </source>
</evidence>
<proteinExistence type="predicted"/>
<comment type="caution">
    <text evidence="2">The sequence shown here is derived from an EMBL/GenBank/DDBJ whole genome shotgun (WGS) entry which is preliminary data.</text>
</comment>
<keyword evidence="2" id="KW-0255">Endonuclease</keyword>
<dbReference type="EMBL" id="JBHSBH010000015">
    <property type="protein sequence ID" value="MFC3998956.1"/>
    <property type="molecule type" value="Genomic_DNA"/>
</dbReference>
<protein>
    <submittedName>
        <fullName evidence="2">HNH endonuclease</fullName>
    </submittedName>
</protein>
<keyword evidence="2" id="KW-0540">Nuclease</keyword>
<dbReference type="CDD" id="cd00085">
    <property type="entry name" value="HNHc"/>
    <property type="match status" value="1"/>
</dbReference>
<dbReference type="InterPro" id="IPR003615">
    <property type="entry name" value="HNH_nuc"/>
</dbReference>
<keyword evidence="3" id="KW-1185">Reference proteome</keyword>
<dbReference type="Proteomes" id="UP001595847">
    <property type="component" value="Unassembled WGS sequence"/>
</dbReference>
<gene>
    <name evidence="2" type="ORF">ACFOVU_23745</name>
</gene>